<evidence type="ECO:0000313" key="2">
    <source>
        <dbReference type="EMBL" id="GMH97526.1"/>
    </source>
</evidence>
<name>A0A9W7BU82_9STRA</name>
<dbReference type="EMBL" id="BRXX01000202">
    <property type="protein sequence ID" value="GMH97526.1"/>
    <property type="molecule type" value="Genomic_DNA"/>
</dbReference>
<organism evidence="2 3">
    <name type="scientific">Triparma verrucosa</name>
    <dbReference type="NCBI Taxonomy" id="1606542"/>
    <lineage>
        <taxon>Eukaryota</taxon>
        <taxon>Sar</taxon>
        <taxon>Stramenopiles</taxon>
        <taxon>Ochrophyta</taxon>
        <taxon>Bolidophyceae</taxon>
        <taxon>Parmales</taxon>
        <taxon>Triparmaceae</taxon>
        <taxon>Triparma</taxon>
    </lineage>
</organism>
<dbReference type="AlphaFoldDB" id="A0A9W7BU82"/>
<keyword evidence="1" id="KW-0472">Membrane</keyword>
<reference evidence="3" key="1">
    <citation type="journal article" date="2023" name="Commun. Biol.">
        <title>Genome analysis of Parmales, the sister group of diatoms, reveals the evolutionary specialization of diatoms from phago-mixotrophs to photoautotrophs.</title>
        <authorList>
            <person name="Ban H."/>
            <person name="Sato S."/>
            <person name="Yoshikawa S."/>
            <person name="Yamada K."/>
            <person name="Nakamura Y."/>
            <person name="Ichinomiya M."/>
            <person name="Sato N."/>
            <person name="Blanc-Mathieu R."/>
            <person name="Endo H."/>
            <person name="Kuwata A."/>
            <person name="Ogata H."/>
        </authorList>
    </citation>
    <scope>NUCLEOTIDE SEQUENCE [LARGE SCALE GENOMIC DNA]</scope>
    <source>
        <strain evidence="3">NIES 3699</strain>
    </source>
</reference>
<dbReference type="Proteomes" id="UP001165160">
    <property type="component" value="Unassembled WGS sequence"/>
</dbReference>
<feature type="transmembrane region" description="Helical" evidence="1">
    <location>
        <begin position="53"/>
        <end position="73"/>
    </location>
</feature>
<keyword evidence="1" id="KW-0812">Transmembrane</keyword>
<evidence type="ECO:0000256" key="1">
    <source>
        <dbReference type="SAM" id="Phobius"/>
    </source>
</evidence>
<comment type="caution">
    <text evidence="2">The sequence shown here is derived from an EMBL/GenBank/DDBJ whole genome shotgun (WGS) entry which is preliminary data.</text>
</comment>
<proteinExistence type="predicted"/>
<feature type="transmembrane region" description="Helical" evidence="1">
    <location>
        <begin position="12"/>
        <end position="33"/>
    </location>
</feature>
<sequence>MAFSFLTPDPAISYDVVFKMYSFCVLLFIIFYSLESFLETLDDSHWLKENLSIIKGVYVIFAPFCITVFWSAYMSHLQKKQTLSLKKD</sequence>
<protein>
    <submittedName>
        <fullName evidence="2">Uncharacterized protein</fullName>
    </submittedName>
</protein>
<keyword evidence="1" id="KW-1133">Transmembrane helix</keyword>
<evidence type="ECO:0000313" key="3">
    <source>
        <dbReference type="Proteomes" id="UP001165160"/>
    </source>
</evidence>
<accession>A0A9W7BU82</accession>
<gene>
    <name evidence="2" type="ORF">TrVE_jg7909</name>
</gene>
<keyword evidence="3" id="KW-1185">Reference proteome</keyword>